<organism evidence="5 6">
    <name type="scientific">Thermobaculum terrenum (strain ATCC BAA-798 / CCMEE 7001 / YNP1)</name>
    <dbReference type="NCBI Taxonomy" id="525904"/>
    <lineage>
        <taxon>Bacteria</taxon>
        <taxon>Bacillati</taxon>
        <taxon>Chloroflexota</taxon>
        <taxon>Chloroflexia</taxon>
        <taxon>Candidatus Thermobaculales</taxon>
        <taxon>Candidatus Thermobaculaceae</taxon>
        <taxon>Thermobaculum</taxon>
    </lineage>
</organism>
<dbReference type="GO" id="GO:0034194">
    <property type="term" value="P:D-galactonate catabolic process"/>
    <property type="evidence" value="ECO:0007669"/>
    <property type="project" value="InterPro"/>
</dbReference>
<dbReference type="KEGG" id="ttr:Tter_1664"/>
<dbReference type="InterPro" id="IPR029017">
    <property type="entry name" value="Enolase-like_N"/>
</dbReference>
<dbReference type="Gene3D" id="3.20.20.120">
    <property type="entry name" value="Enolase-like C-terminal domain"/>
    <property type="match status" value="1"/>
</dbReference>
<dbReference type="eggNOG" id="COG4948">
    <property type="taxonomic scope" value="Bacteria"/>
</dbReference>
<dbReference type="InterPro" id="IPR036849">
    <property type="entry name" value="Enolase-like_C_sf"/>
</dbReference>
<keyword evidence="2" id="KW-0460">Magnesium</keyword>
<dbReference type="SUPFAM" id="SSF51604">
    <property type="entry name" value="Enolase C-terminal domain-like"/>
    <property type="match status" value="1"/>
</dbReference>
<proteinExistence type="predicted"/>
<dbReference type="InterPro" id="IPR034593">
    <property type="entry name" value="DgoD-like"/>
</dbReference>
<name>D1CCQ5_THET1</name>
<dbReference type="OrthoDB" id="9802699at2"/>
<evidence type="ECO:0000313" key="5">
    <source>
        <dbReference type="EMBL" id="ACZ42570.1"/>
    </source>
</evidence>
<dbReference type="CDD" id="cd03325">
    <property type="entry name" value="D-galactonate_dehydratase"/>
    <property type="match status" value="1"/>
</dbReference>
<dbReference type="SFLD" id="SFLDG00179">
    <property type="entry name" value="mandelate_racemase"/>
    <property type="match status" value="1"/>
</dbReference>
<evidence type="ECO:0000259" key="4">
    <source>
        <dbReference type="SMART" id="SM00922"/>
    </source>
</evidence>
<dbReference type="Proteomes" id="UP000000323">
    <property type="component" value="Chromosome 1"/>
</dbReference>
<keyword evidence="3" id="KW-0456">Lyase</keyword>
<dbReference type="InterPro" id="IPR013341">
    <property type="entry name" value="Mandelate_racemase_N_dom"/>
</dbReference>
<keyword evidence="1" id="KW-0479">Metal-binding</keyword>
<dbReference type="SMART" id="SM00922">
    <property type="entry name" value="MR_MLE"/>
    <property type="match status" value="1"/>
</dbReference>
<accession>D1CCQ5</accession>
<dbReference type="Pfam" id="PF02746">
    <property type="entry name" value="MR_MLE_N"/>
    <property type="match status" value="1"/>
</dbReference>
<dbReference type="HOGENOM" id="CLU_030273_3_2_0"/>
<evidence type="ECO:0000313" key="6">
    <source>
        <dbReference type="Proteomes" id="UP000000323"/>
    </source>
</evidence>
<protein>
    <submittedName>
        <fullName evidence="5">Mandelate racemase/muconate lactonizing protein</fullName>
    </submittedName>
</protein>
<feature type="domain" description="Mandelate racemase/muconate lactonizing enzyme C-terminal" evidence="4">
    <location>
        <begin position="125"/>
        <end position="230"/>
    </location>
</feature>
<dbReference type="InterPro" id="IPR018110">
    <property type="entry name" value="Mandel_Rmase/mucon_lact_enz_CS"/>
</dbReference>
<dbReference type="Pfam" id="PF13378">
    <property type="entry name" value="MR_MLE_C"/>
    <property type="match status" value="1"/>
</dbReference>
<dbReference type="PANTHER" id="PTHR48080">
    <property type="entry name" value="D-GALACTONATE DEHYDRATASE-RELATED"/>
    <property type="match status" value="1"/>
</dbReference>
<dbReference type="PANTHER" id="PTHR48080:SF2">
    <property type="entry name" value="D-GALACTONATE DEHYDRATASE"/>
    <property type="match status" value="1"/>
</dbReference>
<dbReference type="InterPro" id="IPR013342">
    <property type="entry name" value="Mandelate_racemase_C"/>
</dbReference>
<dbReference type="STRING" id="525904.Tter_1664"/>
<dbReference type="NCBIfam" id="NF010624">
    <property type="entry name" value="PRK14017.1"/>
    <property type="match status" value="1"/>
</dbReference>
<evidence type="ECO:0000256" key="2">
    <source>
        <dbReference type="ARBA" id="ARBA00022842"/>
    </source>
</evidence>
<dbReference type="SUPFAM" id="SSF54826">
    <property type="entry name" value="Enolase N-terminal domain-like"/>
    <property type="match status" value="1"/>
</dbReference>
<keyword evidence="6" id="KW-1185">Reference proteome</keyword>
<dbReference type="EMBL" id="CP001825">
    <property type="protein sequence ID" value="ACZ42570.1"/>
    <property type="molecule type" value="Genomic_DNA"/>
</dbReference>
<dbReference type="AlphaFoldDB" id="D1CCQ5"/>
<dbReference type="PROSITE" id="PS00909">
    <property type="entry name" value="MR_MLE_2"/>
    <property type="match status" value="1"/>
</dbReference>
<dbReference type="SFLD" id="SFLDF00003">
    <property type="entry name" value="D-galactonate_dehydratase"/>
    <property type="match status" value="1"/>
</dbReference>
<sequence length="382" mass="42213">MKIESLTLYKVPPRWLFLKIRTDEGLEGWGEPIVEGKADTVAAAISEMADYIVGQPANHIEDIWQAVYRGGFYRGGPILTSALSGIEQALWDLKGKSLGVPIYELLGGPVRDRMKVYSWVHGDTPQQLAESVLSRVNAGYQAIKMGVPGPNTWIDTPQKLDLIIESVALVREAVGNDIAIGVDFHGRIHKGMARSLVRELEPFKLMFIEEPFPPGHEDSLRDLRAITGIPIALGERLYTRWGFKEIISKGLADVIQPDLSHAGGILEVKKIAAMAEAYDIALAPHCPLGPIALAASLQVDFCTPNALIQEQSLEIHYHKESELLSYLANPEVFNFSDGYVLLPLDPGLGITIDEEKVRNASQIGHNWRSPIWRNVDGSIAEW</sequence>
<dbReference type="RefSeq" id="WP_012875604.1">
    <property type="nucleotide sequence ID" value="NC_013525.1"/>
</dbReference>
<dbReference type="Gene3D" id="3.30.390.10">
    <property type="entry name" value="Enolase-like, N-terminal domain"/>
    <property type="match status" value="1"/>
</dbReference>
<reference evidence="6" key="1">
    <citation type="journal article" date="2010" name="Stand. Genomic Sci.">
        <title>Complete genome sequence of 'Thermobaculum terrenum' type strain (YNP1).</title>
        <authorList>
            <person name="Kiss H."/>
            <person name="Cleland D."/>
            <person name="Lapidus A."/>
            <person name="Lucas S."/>
            <person name="Glavina Del Rio T."/>
            <person name="Nolan M."/>
            <person name="Tice H."/>
            <person name="Han C."/>
            <person name="Goodwin L."/>
            <person name="Pitluck S."/>
            <person name="Liolios K."/>
            <person name="Ivanova N."/>
            <person name="Mavromatis K."/>
            <person name="Ovchinnikova G."/>
            <person name="Pati A."/>
            <person name="Chen A."/>
            <person name="Palaniappan K."/>
            <person name="Land M."/>
            <person name="Hauser L."/>
            <person name="Chang Y."/>
            <person name="Jeffries C."/>
            <person name="Lu M."/>
            <person name="Brettin T."/>
            <person name="Detter J."/>
            <person name="Goker M."/>
            <person name="Tindall B."/>
            <person name="Beck B."/>
            <person name="McDermott T."/>
            <person name="Woyke T."/>
            <person name="Bristow J."/>
            <person name="Eisen J."/>
            <person name="Markowitz V."/>
            <person name="Hugenholtz P."/>
            <person name="Kyrpides N."/>
            <person name="Klenk H."/>
            <person name="Cheng J."/>
        </authorList>
    </citation>
    <scope>NUCLEOTIDE SEQUENCE [LARGE SCALE GENOMIC DNA]</scope>
    <source>
        <strain evidence="6">ATCC BAA-798 / YNP1</strain>
    </source>
</reference>
<evidence type="ECO:0000256" key="1">
    <source>
        <dbReference type="ARBA" id="ARBA00022723"/>
    </source>
</evidence>
<evidence type="ECO:0000256" key="3">
    <source>
        <dbReference type="ARBA" id="ARBA00023239"/>
    </source>
</evidence>
<dbReference type="InterPro" id="IPR029065">
    <property type="entry name" value="Enolase_C-like"/>
</dbReference>
<dbReference type="InterPro" id="IPR023592">
    <property type="entry name" value="Galactonate_deHydtase"/>
</dbReference>
<gene>
    <name evidence="5" type="ordered locus">Tter_1664</name>
</gene>
<dbReference type="SFLD" id="SFLDS00001">
    <property type="entry name" value="Enolase"/>
    <property type="match status" value="1"/>
</dbReference>
<dbReference type="PROSITE" id="PS00908">
    <property type="entry name" value="MR_MLE_1"/>
    <property type="match status" value="1"/>
</dbReference>
<dbReference type="GO" id="GO:0008869">
    <property type="term" value="F:galactonate dehydratase activity"/>
    <property type="evidence" value="ECO:0007669"/>
    <property type="project" value="InterPro"/>
</dbReference>
<dbReference type="GO" id="GO:0009063">
    <property type="term" value="P:amino acid catabolic process"/>
    <property type="evidence" value="ECO:0007669"/>
    <property type="project" value="InterPro"/>
</dbReference>
<dbReference type="GO" id="GO:0046872">
    <property type="term" value="F:metal ion binding"/>
    <property type="evidence" value="ECO:0007669"/>
    <property type="project" value="UniProtKB-KW"/>
</dbReference>